<gene>
    <name evidence="2" type="ORF">EYF80_001125</name>
</gene>
<accession>A0A4Z2JG26</accession>
<feature type="compositionally biased region" description="Acidic residues" evidence="1">
    <location>
        <begin position="50"/>
        <end position="73"/>
    </location>
</feature>
<dbReference type="EMBL" id="SRLO01000004">
    <property type="protein sequence ID" value="TNN88793.1"/>
    <property type="molecule type" value="Genomic_DNA"/>
</dbReference>
<reference evidence="2 3" key="1">
    <citation type="submission" date="2019-03" db="EMBL/GenBank/DDBJ databases">
        <title>First draft genome of Liparis tanakae, snailfish: a comprehensive survey of snailfish specific genes.</title>
        <authorList>
            <person name="Kim W."/>
            <person name="Song I."/>
            <person name="Jeong J.-H."/>
            <person name="Kim D."/>
            <person name="Kim S."/>
            <person name="Ryu S."/>
            <person name="Song J.Y."/>
            <person name="Lee S.K."/>
        </authorList>
    </citation>
    <scope>NUCLEOTIDE SEQUENCE [LARGE SCALE GENOMIC DNA]</scope>
    <source>
        <tissue evidence="2">Muscle</tissue>
    </source>
</reference>
<keyword evidence="3" id="KW-1185">Reference proteome</keyword>
<dbReference type="AlphaFoldDB" id="A0A4Z2JG26"/>
<sequence length="73" mass="8324">MNLHDHTPAPLSMLIRVHTIIDDSEPSITEGVVGVQNPPVAVFNVSRNEEQEEEEVEEQEEEMEEEEVEEPVK</sequence>
<evidence type="ECO:0000313" key="3">
    <source>
        <dbReference type="Proteomes" id="UP000314294"/>
    </source>
</evidence>
<evidence type="ECO:0000313" key="2">
    <source>
        <dbReference type="EMBL" id="TNN88793.1"/>
    </source>
</evidence>
<evidence type="ECO:0000256" key="1">
    <source>
        <dbReference type="SAM" id="MobiDB-lite"/>
    </source>
</evidence>
<proteinExistence type="predicted"/>
<protein>
    <submittedName>
        <fullName evidence="2">Uncharacterized protein</fullName>
    </submittedName>
</protein>
<comment type="caution">
    <text evidence="2">The sequence shown here is derived from an EMBL/GenBank/DDBJ whole genome shotgun (WGS) entry which is preliminary data.</text>
</comment>
<feature type="region of interest" description="Disordered" evidence="1">
    <location>
        <begin position="46"/>
        <end position="73"/>
    </location>
</feature>
<organism evidence="2 3">
    <name type="scientific">Liparis tanakae</name>
    <name type="common">Tanaka's snailfish</name>
    <dbReference type="NCBI Taxonomy" id="230148"/>
    <lineage>
        <taxon>Eukaryota</taxon>
        <taxon>Metazoa</taxon>
        <taxon>Chordata</taxon>
        <taxon>Craniata</taxon>
        <taxon>Vertebrata</taxon>
        <taxon>Euteleostomi</taxon>
        <taxon>Actinopterygii</taxon>
        <taxon>Neopterygii</taxon>
        <taxon>Teleostei</taxon>
        <taxon>Neoteleostei</taxon>
        <taxon>Acanthomorphata</taxon>
        <taxon>Eupercaria</taxon>
        <taxon>Perciformes</taxon>
        <taxon>Cottioidei</taxon>
        <taxon>Cottales</taxon>
        <taxon>Liparidae</taxon>
        <taxon>Liparis</taxon>
    </lineage>
</organism>
<name>A0A4Z2JG26_9TELE</name>
<dbReference type="Proteomes" id="UP000314294">
    <property type="component" value="Unassembled WGS sequence"/>
</dbReference>